<keyword evidence="8" id="KW-1185">Reference proteome</keyword>
<reference evidence="7 8" key="1">
    <citation type="submission" date="2021-06" db="EMBL/GenBank/DDBJ databases">
        <title>Bacillus sp. RD4P76, an endophyte from a halophyte.</title>
        <authorList>
            <person name="Sun J.-Q."/>
        </authorList>
    </citation>
    <scope>NUCLEOTIDE SEQUENCE [LARGE SCALE GENOMIC DNA]</scope>
    <source>
        <strain evidence="7 8">JCM 17098</strain>
    </source>
</reference>
<dbReference type="PROSITE" id="PS00445">
    <property type="entry name" value="FGGY_KINASES_2"/>
    <property type="match status" value="1"/>
</dbReference>
<organism evidence="7 8">
    <name type="scientific">Evansella alkalicola</name>
    <dbReference type="NCBI Taxonomy" id="745819"/>
    <lineage>
        <taxon>Bacteria</taxon>
        <taxon>Bacillati</taxon>
        <taxon>Bacillota</taxon>
        <taxon>Bacilli</taxon>
        <taxon>Bacillales</taxon>
        <taxon>Bacillaceae</taxon>
        <taxon>Evansella</taxon>
    </lineage>
</organism>
<keyword evidence="3 4" id="KW-0418">Kinase</keyword>
<keyword evidence="2 4" id="KW-0808">Transferase</keyword>
<evidence type="ECO:0000256" key="4">
    <source>
        <dbReference type="RuleBase" id="RU003733"/>
    </source>
</evidence>
<dbReference type="InterPro" id="IPR018484">
    <property type="entry name" value="FGGY_N"/>
</dbReference>
<dbReference type="InterPro" id="IPR000577">
    <property type="entry name" value="Carb_kinase_FGGY"/>
</dbReference>
<proteinExistence type="inferred from homology"/>
<evidence type="ECO:0000256" key="1">
    <source>
        <dbReference type="ARBA" id="ARBA00009156"/>
    </source>
</evidence>
<evidence type="ECO:0000259" key="5">
    <source>
        <dbReference type="Pfam" id="PF00370"/>
    </source>
</evidence>
<gene>
    <name evidence="7" type="ORF">KS407_16255</name>
</gene>
<feature type="domain" description="Carbohydrate kinase FGGY C-terminal" evidence="6">
    <location>
        <begin position="264"/>
        <end position="449"/>
    </location>
</feature>
<dbReference type="InterPro" id="IPR018483">
    <property type="entry name" value="Carb_kinase_FGGY_CS"/>
</dbReference>
<evidence type="ECO:0000313" key="7">
    <source>
        <dbReference type="EMBL" id="MBU9722972.1"/>
    </source>
</evidence>
<dbReference type="EMBL" id="JAHQCR010000064">
    <property type="protein sequence ID" value="MBU9722972.1"/>
    <property type="molecule type" value="Genomic_DNA"/>
</dbReference>
<feature type="domain" description="Carbohydrate kinase FGGY N-terminal" evidence="5">
    <location>
        <begin position="7"/>
        <end position="254"/>
    </location>
</feature>
<dbReference type="SUPFAM" id="SSF53067">
    <property type="entry name" value="Actin-like ATPase domain"/>
    <property type="match status" value="2"/>
</dbReference>
<comment type="caution">
    <text evidence="7">The sequence shown here is derived from an EMBL/GenBank/DDBJ whole genome shotgun (WGS) entry which is preliminary data.</text>
</comment>
<sequence>MREKEVVIGLDIGTTSTKAVIYELPNLKLLGVKSVPYPTLHPKLGWAEQEPNVILGAVIECINHVLQSHAARSTTPTHLIAVGLSAHMHSLIAVDYDGSPLTNCLLWADTRSENEANFIKNHLDGEQLYQRTGTPIHPMTPFSKLLWLKKNNHEVFQRAAKFISIKEYILHQLFNQYVIDYGTASATGMFNINKKEWDKDILQSIGIREEQLSTIVPPTYVLKKMKLSYAVEMGIQPGTPFVIGLSDGAAANIGVGALGKGSAVVTIGTSGAIRTLSDSPKVDKAGRTFCYAVTDETWLIGGATNNGGNVLQWINHHYGDSSGNVDALIEAAETVPPGSRGLVFLPFLYGERAPYWNANAKGSFIGITHQHKREHFIRAALEGIIYSIYSIGKLLEENTQPIKDIIVSGGFARSALWRQILSDVFGKKVHVPVSHEASSLGAAAIALYSQGFIRDLTDVKKWVDIRHTHQPKTVNHEVYGEIFAVYANLYEKLKGEFDVISELQRKLSNGKGGN</sequence>
<dbReference type="RefSeq" id="WP_088073698.1">
    <property type="nucleotide sequence ID" value="NZ_JAHQCR010000064.1"/>
</dbReference>
<name>A0ABS6JWK6_9BACI</name>
<dbReference type="InterPro" id="IPR018485">
    <property type="entry name" value="FGGY_C"/>
</dbReference>
<dbReference type="Gene3D" id="3.30.420.40">
    <property type="match status" value="2"/>
</dbReference>
<accession>A0ABS6JWK6</accession>
<dbReference type="PIRSF" id="PIRSF000538">
    <property type="entry name" value="GlpK"/>
    <property type="match status" value="1"/>
</dbReference>
<evidence type="ECO:0000313" key="8">
    <source>
        <dbReference type="Proteomes" id="UP000790580"/>
    </source>
</evidence>
<dbReference type="CDD" id="cd07770">
    <property type="entry name" value="ASKHA_NBD_FGGY_GntK"/>
    <property type="match status" value="1"/>
</dbReference>
<dbReference type="PROSITE" id="PS00933">
    <property type="entry name" value="FGGY_KINASES_1"/>
    <property type="match status" value="1"/>
</dbReference>
<dbReference type="Pfam" id="PF02782">
    <property type="entry name" value="FGGY_C"/>
    <property type="match status" value="1"/>
</dbReference>
<dbReference type="PANTHER" id="PTHR43095:SF2">
    <property type="entry name" value="GLUCONOKINASE"/>
    <property type="match status" value="1"/>
</dbReference>
<comment type="similarity">
    <text evidence="1 4">Belongs to the FGGY kinase family.</text>
</comment>
<dbReference type="Proteomes" id="UP000790580">
    <property type="component" value="Unassembled WGS sequence"/>
</dbReference>
<evidence type="ECO:0000256" key="2">
    <source>
        <dbReference type="ARBA" id="ARBA00022679"/>
    </source>
</evidence>
<dbReference type="PANTHER" id="PTHR43095">
    <property type="entry name" value="SUGAR KINASE"/>
    <property type="match status" value="1"/>
</dbReference>
<dbReference type="InterPro" id="IPR050406">
    <property type="entry name" value="FGGY_Carb_Kinase"/>
</dbReference>
<protein>
    <submittedName>
        <fullName evidence="7">Gluconokinase</fullName>
    </submittedName>
</protein>
<evidence type="ECO:0000259" key="6">
    <source>
        <dbReference type="Pfam" id="PF02782"/>
    </source>
</evidence>
<dbReference type="InterPro" id="IPR043129">
    <property type="entry name" value="ATPase_NBD"/>
</dbReference>
<dbReference type="Pfam" id="PF00370">
    <property type="entry name" value="FGGY_N"/>
    <property type="match status" value="1"/>
</dbReference>
<evidence type="ECO:0000256" key="3">
    <source>
        <dbReference type="ARBA" id="ARBA00022777"/>
    </source>
</evidence>